<feature type="region of interest" description="Disordered" evidence="1">
    <location>
        <begin position="611"/>
        <end position="703"/>
    </location>
</feature>
<feature type="region of interest" description="Disordered" evidence="1">
    <location>
        <begin position="309"/>
        <end position="429"/>
    </location>
</feature>
<dbReference type="AlphaFoldDB" id="A0AA38RMB7"/>
<proteinExistence type="predicted"/>
<feature type="region of interest" description="Disordered" evidence="1">
    <location>
        <begin position="86"/>
        <end position="192"/>
    </location>
</feature>
<reference evidence="2" key="1">
    <citation type="submission" date="2022-07" db="EMBL/GenBank/DDBJ databases">
        <title>Fungi with potential for degradation of polypropylene.</title>
        <authorList>
            <person name="Gostincar C."/>
        </authorList>
    </citation>
    <scope>NUCLEOTIDE SEQUENCE</scope>
    <source>
        <strain evidence="2">EXF-13308</strain>
    </source>
</reference>
<feature type="compositionally biased region" description="Polar residues" evidence="1">
    <location>
        <begin position="311"/>
        <end position="326"/>
    </location>
</feature>
<keyword evidence="3" id="KW-1185">Reference proteome</keyword>
<feature type="compositionally biased region" description="Polar residues" evidence="1">
    <location>
        <begin position="663"/>
        <end position="673"/>
    </location>
</feature>
<evidence type="ECO:0000256" key="1">
    <source>
        <dbReference type="SAM" id="MobiDB-lite"/>
    </source>
</evidence>
<name>A0AA38RMB7_9PEZI</name>
<comment type="caution">
    <text evidence="2">The sequence shown here is derived from an EMBL/GenBank/DDBJ whole genome shotgun (WGS) entry which is preliminary data.</text>
</comment>
<protein>
    <submittedName>
        <fullName evidence="2">Acyl-thioesterase</fullName>
    </submittedName>
</protein>
<feature type="compositionally biased region" description="Polar residues" evidence="1">
    <location>
        <begin position="341"/>
        <end position="362"/>
    </location>
</feature>
<gene>
    <name evidence="2" type="ORF">NKR23_g3536</name>
</gene>
<evidence type="ECO:0000313" key="2">
    <source>
        <dbReference type="EMBL" id="KAJ9150745.1"/>
    </source>
</evidence>
<sequence>MDADADDAAAFAANYWKQVREFEEGEDRRALEDYHRKSDPIKQQLTKLLTERNKVAVRLRELRAECDKVEAKLKEVDLEYETAKKKMAERRAQRTLATPQWLEAEFGKGSPGAGSGKVHDDGDDDDDVPSGADGSSHGMTDPIRPGAENEKGVDDASGEPANSRAVGLQDAESAATNGERDTGDGSGRPTGVQIVDSEGVLVTTLKTPKASNVLATLPLGFRIGRAVRMRQAGNAAAELVKDIHDPGKENKWLACATQATGDVQAEKCQCCLLTKSGPFPECIRLAADRTCGNCEWDGLQCIGAAFPPQHSDLQQRPRSSHSQVGTPVSMPRSPAQKAPGQPSSTPSAFTPVNGHLATSPNRQAGAGSHTRQKQPGRRSLPNEKGGKVKQAVQPCSDRSDSGPIGEAPLEAADAREGTEEGVVGAEGLEDPGPEISAASLSLVHNGTVYTEPEIMRGVPVKRITPDDDYWDPQWEIIEDKVQPKLADWRAKLEMALKEGKKKDLANRQINRGNAIMEFLQGGPIHPYQFVAKKFITTHLITYDTLFRLVATLTDELPKFSLDVTPLDWLRQRMHELQTAQGESFNLARTIHNMYHDPKLVALRAKAGFGNIGRPSGSKAVPKLEQDTPATPSKKRKSTDPTLESSKKRVRRSSLLAKEDDQSVADTNNLTVTPRSARKKKKQRALQQTESPTNDSMGPADVQGPLLSRLSMVSSEVDAEDDFDVDGYTTSDTFSMDRVTEIDWRISQVKTIHRTSSSDITQYWHWVAESELFEHQVLKEVKPASWGVYKEPIDFHLRLRELVKVEFSNNSLKIAIHTKPIKDVKHRGVLVARFNRHRTRKRFLSFMLDLGVVLSKVSSSQMEHTWKTLKSDELPDTDSES</sequence>
<dbReference type="EMBL" id="JANBVO010000007">
    <property type="protein sequence ID" value="KAJ9150745.1"/>
    <property type="molecule type" value="Genomic_DNA"/>
</dbReference>
<evidence type="ECO:0000313" key="3">
    <source>
        <dbReference type="Proteomes" id="UP001174694"/>
    </source>
</evidence>
<organism evidence="2 3">
    <name type="scientific">Pleurostoma richardsiae</name>
    <dbReference type="NCBI Taxonomy" id="41990"/>
    <lineage>
        <taxon>Eukaryota</taxon>
        <taxon>Fungi</taxon>
        <taxon>Dikarya</taxon>
        <taxon>Ascomycota</taxon>
        <taxon>Pezizomycotina</taxon>
        <taxon>Sordariomycetes</taxon>
        <taxon>Sordariomycetidae</taxon>
        <taxon>Calosphaeriales</taxon>
        <taxon>Pleurostomataceae</taxon>
        <taxon>Pleurostoma</taxon>
    </lineage>
</organism>
<dbReference type="Pfam" id="PF12511">
    <property type="entry name" value="DUF3716"/>
    <property type="match status" value="1"/>
</dbReference>
<dbReference type="Proteomes" id="UP001174694">
    <property type="component" value="Unassembled WGS sequence"/>
</dbReference>
<accession>A0AA38RMB7</accession>
<feature type="compositionally biased region" description="Polar residues" evidence="1">
    <location>
        <begin position="684"/>
        <end position="695"/>
    </location>
</feature>
<dbReference type="InterPro" id="IPR022190">
    <property type="entry name" value="DUF3716"/>
</dbReference>